<dbReference type="FunFam" id="3.90.70.10:FF:000009">
    <property type="entry name" value="Putative ubiquitin carboxyl-terminal hydrolase CYLD"/>
    <property type="match status" value="1"/>
</dbReference>
<dbReference type="SUPFAM" id="SSF54001">
    <property type="entry name" value="Cysteine proteinases"/>
    <property type="match status" value="1"/>
</dbReference>
<evidence type="ECO:0000256" key="9">
    <source>
        <dbReference type="ARBA" id="ARBA00022723"/>
    </source>
</evidence>
<evidence type="ECO:0000256" key="4">
    <source>
        <dbReference type="ARBA" id="ARBA00009085"/>
    </source>
</evidence>
<organism evidence="17 18">
    <name type="scientific">Mauremys mutica</name>
    <name type="common">yellowpond turtle</name>
    <dbReference type="NCBI Taxonomy" id="74926"/>
    <lineage>
        <taxon>Eukaryota</taxon>
        <taxon>Metazoa</taxon>
        <taxon>Chordata</taxon>
        <taxon>Craniata</taxon>
        <taxon>Vertebrata</taxon>
        <taxon>Euteleostomi</taxon>
        <taxon>Archelosauria</taxon>
        <taxon>Testudinata</taxon>
        <taxon>Testudines</taxon>
        <taxon>Cryptodira</taxon>
        <taxon>Durocryptodira</taxon>
        <taxon>Testudinoidea</taxon>
        <taxon>Geoemydidae</taxon>
        <taxon>Geoemydinae</taxon>
        <taxon>Mauremys</taxon>
    </lineage>
</organism>
<evidence type="ECO:0000313" key="18">
    <source>
        <dbReference type="Proteomes" id="UP000827986"/>
    </source>
</evidence>
<keyword evidence="13" id="KW-0862">Zinc</keyword>
<gene>
    <name evidence="17" type="ORF">KIL84_010106</name>
</gene>
<comment type="subcellular location">
    <subcellularLocation>
        <location evidence="2">Cytoplasm</location>
        <location evidence="2">Cytoskeleton</location>
        <location evidence="2">Microtubule organizing center</location>
        <location evidence="2">Centrosome</location>
    </subcellularLocation>
    <subcellularLocation>
        <location evidence="3">Cytoplasm</location>
        <location evidence="3">Perinuclear region</location>
    </subcellularLocation>
</comment>
<name>A0A9D4AZH8_9SAUR</name>
<dbReference type="EC" id="3.4.19.12" evidence="5"/>
<keyword evidence="11" id="KW-0378">Hydrolase</keyword>
<evidence type="ECO:0000256" key="5">
    <source>
        <dbReference type="ARBA" id="ARBA00012759"/>
    </source>
</evidence>
<dbReference type="FunFam" id="2.30.30.190:FF:000007">
    <property type="entry name" value="Putative ubiquitin carboxyl-terminal hydrolase CYLD"/>
    <property type="match status" value="1"/>
</dbReference>
<feature type="region of interest" description="Disordered" evidence="14">
    <location>
        <begin position="297"/>
        <end position="363"/>
    </location>
</feature>
<evidence type="ECO:0000256" key="11">
    <source>
        <dbReference type="ARBA" id="ARBA00022801"/>
    </source>
</evidence>
<keyword evidence="6" id="KW-0963">Cytoplasm</keyword>
<sequence>MTGDRSHPPITMRPRRFFILVQDFSGGGGGQVPRGTLLSQAGEPPSPDCPFWAKLLDTEAMVQVPARAAWELSKEQAGMLQAVTNGDERLELFRQEGLLGRRGALRLGDRVRVQITSASGEKVRGVLRYRGPMGDSKEQAGVIFGVELVGSAAGKGFTDGSFRGQKFFSCRENCGVFVPVSRIEPEEGSECSPLMAPRGSRRACTRLQLAAEDPLKSPPLELGDRVFFKMGDSAPTGTVVFCDYLPKKEMTGVFVGIFLDQPVGSWDGKFKDQSLCHLPSPEYGILLPIAKVHKEKADEGPKTLSDDSSLGLLNDLPSPSSIRYPPRPEWESLHGSPSSLLTGGTEERGEGEEEEGEEEELASPPLEINSMVEVHDPPIYGVIRWTGKLPDVRETIAGLELEEPLPSGCTDGIYRGMRYFQCPPGKALFVKLRHCRPDARFGVPQPPENPVLRCNSLAFRVYASERVPEDTPPGLGEEGAQRLIGWKKGIQGHCNSCYLDATLFCMFAFSSVLDSLLLRPADKNDGASYEETRDLLRTEIVNPLRKHGYVCATKVMSLRRVLEAAGHSPGFTSEEKDPEEFLTLLFRVLKVEPLFKIRSADKDPQGCIFYQIFMEGSAGGAGRGVPTVQQLLEGSLAAGDLKFTEAPSCLILQMPRNGKDYKAFATILPSLELDLTDLLEDTPRECCICQALALSECPQCFGDPSVGAGSTRQYCAICCQQVHRHRARRAHRPRALRLPPELEHLPPPPGPPPRQTMQLYAALCIHTSHYVAFARHGPRRGQWLFFDSMADRQGGQNGFNIPRVTPCPEVADYLEMSPEELQVLDPKSLPPCARRLLCDAYMCLYHSPTLGLYK</sequence>
<keyword evidence="12" id="KW-0788">Thiol protease</keyword>
<dbReference type="SUPFAM" id="SSF74924">
    <property type="entry name" value="Cap-Gly domain"/>
    <property type="match status" value="3"/>
</dbReference>
<dbReference type="PROSITE" id="PS50245">
    <property type="entry name" value="CAP_GLY_2"/>
    <property type="match status" value="2"/>
</dbReference>
<keyword evidence="10" id="KW-0833">Ubl conjugation pathway</keyword>
<keyword evidence="9" id="KW-0479">Metal-binding</keyword>
<comment type="caution">
    <text evidence="17">The sequence shown here is derived from an EMBL/GenBank/DDBJ whole genome shotgun (WGS) entry which is preliminary data.</text>
</comment>
<dbReference type="GO" id="GO:0004843">
    <property type="term" value="F:cysteine-type deubiquitinase activity"/>
    <property type="evidence" value="ECO:0007669"/>
    <property type="project" value="UniProtKB-EC"/>
</dbReference>
<dbReference type="GO" id="GO:0005813">
    <property type="term" value="C:centrosome"/>
    <property type="evidence" value="ECO:0007669"/>
    <property type="project" value="UniProtKB-SubCell"/>
</dbReference>
<evidence type="ECO:0000259" key="16">
    <source>
        <dbReference type="PROSITE" id="PS50245"/>
    </source>
</evidence>
<evidence type="ECO:0000256" key="2">
    <source>
        <dbReference type="ARBA" id="ARBA00004300"/>
    </source>
</evidence>
<keyword evidence="18" id="KW-1185">Reference proteome</keyword>
<dbReference type="InterPro" id="IPR028889">
    <property type="entry name" value="USP"/>
</dbReference>
<dbReference type="AlphaFoldDB" id="A0A9D4AZH8"/>
<comment type="catalytic activity">
    <reaction evidence="1">
        <text>Thiol-dependent hydrolysis of ester, thioester, amide, peptide and isopeptide bonds formed by the C-terminal Gly of ubiquitin (a 76-residue protein attached to proteins as an intracellular targeting signal).</text>
        <dbReference type="EC" id="3.4.19.12"/>
    </reaction>
</comment>
<feature type="compositionally biased region" description="Acidic residues" evidence="14">
    <location>
        <begin position="349"/>
        <end position="361"/>
    </location>
</feature>
<keyword evidence="8" id="KW-0645">Protease</keyword>
<evidence type="ECO:0000256" key="8">
    <source>
        <dbReference type="ARBA" id="ARBA00022670"/>
    </source>
</evidence>
<evidence type="ECO:0000256" key="6">
    <source>
        <dbReference type="ARBA" id="ARBA00022490"/>
    </source>
</evidence>
<evidence type="ECO:0000313" key="17">
    <source>
        <dbReference type="EMBL" id="KAH1182352.1"/>
    </source>
</evidence>
<evidence type="ECO:0000256" key="7">
    <source>
        <dbReference type="ARBA" id="ARBA00022553"/>
    </source>
</evidence>
<dbReference type="FunFam" id="2.30.30.190:FF:000004">
    <property type="entry name" value="Putative ubiquitin carboxyl-terminal hydrolase CYLD"/>
    <property type="match status" value="1"/>
</dbReference>
<dbReference type="Gene3D" id="2.30.30.190">
    <property type="entry name" value="CAP Gly-rich-like domain"/>
    <property type="match status" value="3"/>
</dbReference>
<accession>A0A9D4AZH8</accession>
<reference evidence="17" key="1">
    <citation type="submission" date="2021-09" db="EMBL/GenBank/DDBJ databases">
        <title>The genome of Mauremys mutica provides insights into the evolution of semi-aquatic lifestyle.</title>
        <authorList>
            <person name="Gong S."/>
            <person name="Gao Y."/>
        </authorList>
    </citation>
    <scope>NUCLEOTIDE SEQUENCE</scope>
    <source>
        <strain evidence="17">MM-2020</strain>
        <tissue evidence="17">Muscle</tissue>
    </source>
</reference>
<dbReference type="InterPro" id="IPR000938">
    <property type="entry name" value="CAP-Gly_domain"/>
</dbReference>
<proteinExistence type="inferred from homology"/>
<evidence type="ECO:0000256" key="1">
    <source>
        <dbReference type="ARBA" id="ARBA00000707"/>
    </source>
</evidence>
<dbReference type="Gene3D" id="3.90.70.10">
    <property type="entry name" value="Cysteine proteinases"/>
    <property type="match status" value="1"/>
</dbReference>
<evidence type="ECO:0000256" key="14">
    <source>
        <dbReference type="SAM" id="MobiDB-lite"/>
    </source>
</evidence>
<dbReference type="Proteomes" id="UP000827986">
    <property type="component" value="Unassembled WGS sequence"/>
</dbReference>
<dbReference type="PROSITE" id="PS00972">
    <property type="entry name" value="USP_1"/>
    <property type="match status" value="1"/>
</dbReference>
<evidence type="ECO:0000256" key="10">
    <source>
        <dbReference type="ARBA" id="ARBA00022786"/>
    </source>
</evidence>
<feature type="compositionally biased region" description="Low complexity" evidence="14">
    <location>
        <begin position="306"/>
        <end position="324"/>
    </location>
</feature>
<dbReference type="InterPro" id="IPR018200">
    <property type="entry name" value="USP_CS"/>
</dbReference>
<dbReference type="PANTHER" id="PTHR11830">
    <property type="entry name" value="40S RIBOSOMAL PROTEIN S3A"/>
    <property type="match status" value="1"/>
</dbReference>
<evidence type="ECO:0000259" key="15">
    <source>
        <dbReference type="PROSITE" id="PS50235"/>
    </source>
</evidence>
<dbReference type="GO" id="GO:0046872">
    <property type="term" value="F:metal ion binding"/>
    <property type="evidence" value="ECO:0007669"/>
    <property type="project" value="UniProtKB-KW"/>
</dbReference>
<dbReference type="EMBL" id="JAHDVG010000467">
    <property type="protein sequence ID" value="KAH1182352.1"/>
    <property type="molecule type" value="Genomic_DNA"/>
</dbReference>
<comment type="similarity">
    <text evidence="4">Belongs to the peptidase C19 family.</text>
</comment>
<dbReference type="InterPro" id="IPR038765">
    <property type="entry name" value="Papain-like_cys_pep_sf"/>
</dbReference>
<dbReference type="InterPro" id="IPR036859">
    <property type="entry name" value="CAP-Gly_dom_sf"/>
</dbReference>
<dbReference type="Pfam" id="PF01302">
    <property type="entry name" value="CAP_GLY"/>
    <property type="match status" value="3"/>
</dbReference>
<dbReference type="PROSITE" id="PS50235">
    <property type="entry name" value="USP_3"/>
    <property type="match status" value="1"/>
</dbReference>
<evidence type="ECO:0000256" key="12">
    <source>
        <dbReference type="ARBA" id="ARBA00022807"/>
    </source>
</evidence>
<feature type="domain" description="CAP-Gly" evidence="16">
    <location>
        <begin position="387"/>
        <end position="431"/>
    </location>
</feature>
<feature type="domain" description="USP" evidence="15">
    <location>
        <begin position="488"/>
        <end position="848"/>
    </location>
</feature>
<dbReference type="GO" id="GO:0006508">
    <property type="term" value="P:proteolysis"/>
    <property type="evidence" value="ECO:0007669"/>
    <property type="project" value="UniProtKB-KW"/>
</dbReference>
<keyword evidence="7" id="KW-0597">Phosphoprotein</keyword>
<evidence type="ECO:0000256" key="3">
    <source>
        <dbReference type="ARBA" id="ARBA00004556"/>
    </source>
</evidence>
<evidence type="ECO:0000256" key="13">
    <source>
        <dbReference type="ARBA" id="ARBA00022833"/>
    </source>
</evidence>
<dbReference type="SMART" id="SM01052">
    <property type="entry name" value="CAP_GLY"/>
    <property type="match status" value="3"/>
</dbReference>
<feature type="domain" description="CAP-Gly" evidence="16">
    <location>
        <begin position="134"/>
        <end position="179"/>
    </location>
</feature>
<dbReference type="GO" id="GO:0048471">
    <property type="term" value="C:perinuclear region of cytoplasm"/>
    <property type="evidence" value="ECO:0007669"/>
    <property type="project" value="UniProtKB-SubCell"/>
</dbReference>
<protein>
    <recommendedName>
        <fullName evidence="5">ubiquitinyl hydrolase 1</fullName>
        <ecNumber evidence="5">3.4.19.12</ecNumber>
    </recommendedName>
</protein>